<protein>
    <submittedName>
        <fullName evidence="1">Uncharacterized protein</fullName>
    </submittedName>
</protein>
<organism evidence="1 2">
    <name type="scientific">Pseudomonas berkeleyensis</name>
    <dbReference type="NCBI Taxonomy" id="2726956"/>
    <lineage>
        <taxon>Bacteria</taxon>
        <taxon>Pseudomonadati</taxon>
        <taxon>Pseudomonadota</taxon>
        <taxon>Gammaproteobacteria</taxon>
        <taxon>Pseudomonadales</taxon>
        <taxon>Pseudomonadaceae</taxon>
        <taxon>Pseudomonas</taxon>
    </lineage>
</organism>
<gene>
    <name evidence="1" type="ORF">HS968_23295</name>
</gene>
<keyword evidence="2" id="KW-1185">Reference proteome</keyword>
<dbReference type="AlphaFoldDB" id="A0A7G5DMD4"/>
<proteinExistence type="predicted"/>
<name>A0A7G5DMD4_9PSED</name>
<dbReference type="RefSeq" id="WP_182368877.1">
    <property type="nucleotide sequence ID" value="NZ_CP059139.1"/>
</dbReference>
<accession>A0A7G5DMD4</accession>
<evidence type="ECO:0000313" key="1">
    <source>
        <dbReference type="EMBL" id="QMV62909.1"/>
    </source>
</evidence>
<reference evidence="1 2" key="1">
    <citation type="journal article" date="2020" name="G3 (Bethesda)">
        <title>CeMbio - The Caenorhabditis elegans Microbiome Resource.</title>
        <authorList>
            <person name="Dirksen P."/>
            <person name="Assie A."/>
            <person name="Zimmermann J."/>
            <person name="Zhang F."/>
            <person name="Tietje A.M."/>
            <person name="Marsh S.A."/>
            <person name="Felix M.A."/>
            <person name="Shapira M."/>
            <person name="Kaleta C."/>
            <person name="Schulenburg H."/>
            <person name="Samuel B."/>
        </authorList>
    </citation>
    <scope>NUCLEOTIDE SEQUENCE [LARGE SCALE GENOMIC DNA]</scope>
    <source>
        <strain evidence="1 2">MSPm1</strain>
    </source>
</reference>
<dbReference type="Proteomes" id="UP000515276">
    <property type="component" value="Chromosome"/>
</dbReference>
<dbReference type="EMBL" id="CP059139">
    <property type="protein sequence ID" value="QMV62909.1"/>
    <property type="molecule type" value="Genomic_DNA"/>
</dbReference>
<evidence type="ECO:0000313" key="2">
    <source>
        <dbReference type="Proteomes" id="UP000515276"/>
    </source>
</evidence>
<sequence>MTAQHNCRNNVYLYAQSLDNSGKNPCLSSKDPGEYRELETDAPERATLLRINDSLSNYGRHWRLGTSSLDCRIGHHGDCLITVRPLTRDHSGRLAPVILIFNIWDDQRRLAPAALEDGSKLMRRELSADQLHDITRLKQVMRWPSLLIALHTLIFSRRTSHD</sequence>